<proteinExistence type="predicted"/>
<sequence>MMKLDVKNSVNERAAADSTISDSQNNEEVLGSEEQMNFEPNPEEHNNNVQISENNAIDILISEEKYVQKAKGDIRDSETLYLYENTVQAPLLSSTIIAITGNEIAEPTSSRRT</sequence>
<organism evidence="2 3">
    <name type="scientific">Strongyloides papillosus</name>
    <name type="common">Intestinal threadworm</name>
    <dbReference type="NCBI Taxonomy" id="174720"/>
    <lineage>
        <taxon>Eukaryota</taxon>
        <taxon>Metazoa</taxon>
        <taxon>Ecdysozoa</taxon>
        <taxon>Nematoda</taxon>
        <taxon>Chromadorea</taxon>
        <taxon>Rhabditida</taxon>
        <taxon>Tylenchina</taxon>
        <taxon>Panagrolaimomorpha</taxon>
        <taxon>Strongyloidoidea</taxon>
        <taxon>Strongyloididae</taxon>
        <taxon>Strongyloides</taxon>
    </lineage>
</organism>
<evidence type="ECO:0000313" key="2">
    <source>
        <dbReference type="Proteomes" id="UP000046392"/>
    </source>
</evidence>
<dbReference type="Proteomes" id="UP000046392">
    <property type="component" value="Unplaced"/>
</dbReference>
<evidence type="ECO:0000256" key="1">
    <source>
        <dbReference type="SAM" id="MobiDB-lite"/>
    </source>
</evidence>
<name>A0A0N5BAL9_STREA</name>
<accession>A0A0N5BAL9</accession>
<reference evidence="3" key="1">
    <citation type="submission" date="2017-02" db="UniProtKB">
        <authorList>
            <consortium name="WormBaseParasite"/>
        </authorList>
    </citation>
    <scope>IDENTIFICATION</scope>
</reference>
<evidence type="ECO:0000313" key="3">
    <source>
        <dbReference type="WBParaSite" id="SPAL_0000308600.1"/>
    </source>
</evidence>
<dbReference type="AlphaFoldDB" id="A0A0N5BAL9"/>
<dbReference type="WBParaSite" id="SPAL_0000308600.1">
    <property type="protein sequence ID" value="SPAL_0000308600.1"/>
    <property type="gene ID" value="SPAL_0000308600"/>
</dbReference>
<keyword evidence="2" id="KW-1185">Reference proteome</keyword>
<feature type="compositionally biased region" description="Polar residues" evidence="1">
    <location>
        <begin position="18"/>
        <end position="27"/>
    </location>
</feature>
<protein>
    <submittedName>
        <fullName evidence="3">Uncharacterized protein</fullName>
    </submittedName>
</protein>
<feature type="region of interest" description="Disordered" evidence="1">
    <location>
        <begin position="1"/>
        <end position="50"/>
    </location>
</feature>